<dbReference type="RefSeq" id="WP_345103178.1">
    <property type="nucleotide sequence ID" value="NZ_BAABCV010000006.1"/>
</dbReference>
<evidence type="ECO:0000313" key="1">
    <source>
        <dbReference type="EMBL" id="GAA4095598.1"/>
    </source>
</evidence>
<evidence type="ECO:0000313" key="2">
    <source>
        <dbReference type="Proteomes" id="UP001500841"/>
    </source>
</evidence>
<name>A0ABP7WSU0_9SPHI</name>
<dbReference type="Proteomes" id="UP001500841">
    <property type="component" value="Unassembled WGS sequence"/>
</dbReference>
<proteinExistence type="predicted"/>
<keyword evidence="2" id="KW-1185">Reference proteome</keyword>
<reference evidence="2" key="1">
    <citation type="journal article" date="2019" name="Int. J. Syst. Evol. Microbiol.">
        <title>The Global Catalogue of Microorganisms (GCM) 10K type strain sequencing project: providing services to taxonomists for standard genome sequencing and annotation.</title>
        <authorList>
            <consortium name="The Broad Institute Genomics Platform"/>
            <consortium name="The Broad Institute Genome Sequencing Center for Infectious Disease"/>
            <person name="Wu L."/>
            <person name="Ma J."/>
        </authorList>
    </citation>
    <scope>NUCLEOTIDE SEQUENCE [LARGE SCALE GENOMIC DNA]</scope>
    <source>
        <strain evidence="2">JCM 17085</strain>
    </source>
</reference>
<accession>A0ABP7WSU0</accession>
<comment type="caution">
    <text evidence="1">The sequence shown here is derived from an EMBL/GenBank/DDBJ whole genome shotgun (WGS) entry which is preliminary data.</text>
</comment>
<dbReference type="EMBL" id="BAABCV010000006">
    <property type="protein sequence ID" value="GAA4095598.1"/>
    <property type="molecule type" value="Genomic_DNA"/>
</dbReference>
<dbReference type="InterPro" id="IPR019239">
    <property type="entry name" value="VapB_antitoxin"/>
</dbReference>
<dbReference type="Pfam" id="PF09957">
    <property type="entry name" value="VapB_antitoxin"/>
    <property type="match status" value="1"/>
</dbReference>
<sequence length="59" mass="6819">MRTNIEIDDELMQKAQKYSNLKTKKALIEKALQLLVSIDGQKNLIDLWGKVEIDDKAFL</sequence>
<gene>
    <name evidence="1" type="ORF">GCM10022392_18300</name>
</gene>
<organism evidence="1 2">
    <name type="scientific">Mucilaginibacter panaciglaebae</name>
    <dbReference type="NCBI Taxonomy" id="502331"/>
    <lineage>
        <taxon>Bacteria</taxon>
        <taxon>Pseudomonadati</taxon>
        <taxon>Bacteroidota</taxon>
        <taxon>Sphingobacteriia</taxon>
        <taxon>Sphingobacteriales</taxon>
        <taxon>Sphingobacteriaceae</taxon>
        <taxon>Mucilaginibacter</taxon>
    </lineage>
</organism>
<protein>
    <submittedName>
        <fullName evidence="1">Type II toxin-antitoxin system VapB family antitoxin</fullName>
    </submittedName>
</protein>